<feature type="domain" description="Nematode cuticle collagen N-terminal" evidence="6">
    <location>
        <begin position="43"/>
        <end position="136"/>
    </location>
</feature>
<proteinExistence type="predicted"/>
<keyword evidence="2" id="KW-0677">Repeat</keyword>
<sequence>MLFRGGRTKRYCFIVVGGWNDCCTDVAHMDEKQKIAEADGLKRLAFFGISVSTIATLTAIIAVPMLYNYMQHVQSSLQNEVFISPTFSKLISNDFRSNSVVTGPTAFGMSSTGSKPSKVSRAASSAVSSDLVFMELKPTLKAVELLPVGVAVTAEAVAHAESEQLDLRDHQETTESQETTELQETPELLEATPKLRPLPPPPTFASTVHLDQPDLLATQDRLAHQETPDRLEKLHLAAVQDQLVHLGHQDHQETTDNQEPQETQERQERSLKFQELQDQQDRQDQMDPQALLETQELQDLLSLDHQDRQETLDQTEHLEILVHLDLLERLEPLDPEAAATTAHRLARLLDIKRHRAGVDAFVHKFTIASNKTFRFLPFTPRIEMF</sequence>
<gene>
    <name evidence="7" type="ORF">CAUJ_LOCUS14331</name>
</gene>
<evidence type="ECO:0000259" key="6">
    <source>
        <dbReference type="SMART" id="SM01088"/>
    </source>
</evidence>
<keyword evidence="3" id="KW-1015">Disulfide bond</keyword>
<dbReference type="Proteomes" id="UP000835052">
    <property type="component" value="Unassembled WGS sequence"/>
</dbReference>
<dbReference type="EMBL" id="CAJGYM010000125">
    <property type="protein sequence ID" value="CAD6198425.1"/>
    <property type="molecule type" value="Genomic_DNA"/>
</dbReference>
<dbReference type="InterPro" id="IPR002486">
    <property type="entry name" value="Col_cuticle_N"/>
</dbReference>
<keyword evidence="5" id="KW-0472">Membrane</keyword>
<evidence type="ECO:0000256" key="2">
    <source>
        <dbReference type="ARBA" id="ARBA00022737"/>
    </source>
</evidence>
<evidence type="ECO:0000256" key="4">
    <source>
        <dbReference type="SAM" id="MobiDB-lite"/>
    </source>
</evidence>
<keyword evidence="5" id="KW-0812">Transmembrane</keyword>
<feature type="region of interest" description="Disordered" evidence="4">
    <location>
        <begin position="162"/>
        <end position="208"/>
    </location>
</feature>
<keyword evidence="5" id="KW-1133">Transmembrane helix</keyword>
<comment type="subunit">
    <text evidence="1">Collagen polypeptide chains are complexed within the cuticle by disulfide bonds and other types of covalent cross-links.</text>
</comment>
<feature type="compositionally biased region" description="Basic and acidic residues" evidence="4">
    <location>
        <begin position="162"/>
        <end position="173"/>
    </location>
</feature>
<reference evidence="7" key="1">
    <citation type="submission" date="2020-10" db="EMBL/GenBank/DDBJ databases">
        <authorList>
            <person name="Kikuchi T."/>
        </authorList>
    </citation>
    <scope>NUCLEOTIDE SEQUENCE</scope>
    <source>
        <strain evidence="7">NKZ352</strain>
    </source>
</reference>
<evidence type="ECO:0000313" key="7">
    <source>
        <dbReference type="EMBL" id="CAD6198425.1"/>
    </source>
</evidence>
<dbReference type="GO" id="GO:0042302">
    <property type="term" value="F:structural constituent of cuticle"/>
    <property type="evidence" value="ECO:0007669"/>
    <property type="project" value="InterPro"/>
</dbReference>
<keyword evidence="8" id="KW-1185">Reference proteome</keyword>
<name>A0A8S1HU76_9PELO</name>
<dbReference type="AlphaFoldDB" id="A0A8S1HU76"/>
<feature type="compositionally biased region" description="Low complexity" evidence="4">
    <location>
        <begin position="174"/>
        <end position="195"/>
    </location>
</feature>
<organism evidence="7 8">
    <name type="scientific">Caenorhabditis auriculariae</name>
    <dbReference type="NCBI Taxonomy" id="2777116"/>
    <lineage>
        <taxon>Eukaryota</taxon>
        <taxon>Metazoa</taxon>
        <taxon>Ecdysozoa</taxon>
        <taxon>Nematoda</taxon>
        <taxon>Chromadorea</taxon>
        <taxon>Rhabditida</taxon>
        <taxon>Rhabditina</taxon>
        <taxon>Rhabditomorpha</taxon>
        <taxon>Rhabditoidea</taxon>
        <taxon>Rhabditidae</taxon>
        <taxon>Peloderinae</taxon>
        <taxon>Caenorhabditis</taxon>
    </lineage>
</organism>
<feature type="region of interest" description="Disordered" evidence="4">
    <location>
        <begin position="250"/>
        <end position="284"/>
    </location>
</feature>
<accession>A0A8S1HU76</accession>
<comment type="caution">
    <text evidence="7">The sequence shown here is derived from an EMBL/GenBank/DDBJ whole genome shotgun (WGS) entry which is preliminary data.</text>
</comment>
<protein>
    <recommendedName>
        <fullName evidence="6">Nematode cuticle collagen N-terminal domain-containing protein</fullName>
    </recommendedName>
</protein>
<evidence type="ECO:0000256" key="5">
    <source>
        <dbReference type="SAM" id="Phobius"/>
    </source>
</evidence>
<feature type="transmembrane region" description="Helical" evidence="5">
    <location>
        <begin position="44"/>
        <end position="67"/>
    </location>
</feature>
<dbReference type="SMART" id="SM01088">
    <property type="entry name" value="Col_cuticle_N"/>
    <property type="match status" value="1"/>
</dbReference>
<evidence type="ECO:0000256" key="3">
    <source>
        <dbReference type="ARBA" id="ARBA00023157"/>
    </source>
</evidence>
<feature type="compositionally biased region" description="Basic and acidic residues" evidence="4">
    <location>
        <begin position="263"/>
        <end position="272"/>
    </location>
</feature>
<evidence type="ECO:0000313" key="8">
    <source>
        <dbReference type="Proteomes" id="UP000835052"/>
    </source>
</evidence>
<dbReference type="Pfam" id="PF01484">
    <property type="entry name" value="Col_cuticle_N"/>
    <property type="match status" value="1"/>
</dbReference>
<evidence type="ECO:0000256" key="1">
    <source>
        <dbReference type="ARBA" id="ARBA00011518"/>
    </source>
</evidence>